<evidence type="ECO:0000313" key="1">
    <source>
        <dbReference type="EMBL" id="GLZ75595.1"/>
    </source>
</evidence>
<comment type="caution">
    <text evidence="1">The sequence shown here is derived from an EMBL/GenBank/DDBJ whole genome shotgun (WGS) entry which is preliminary data.</text>
</comment>
<gene>
    <name evidence="1" type="ORF">Afil01_04020</name>
</gene>
<proteinExistence type="predicted"/>
<organism evidence="1 2">
    <name type="scientific">Actinorhabdospora filicis</name>
    <dbReference type="NCBI Taxonomy" id="1785913"/>
    <lineage>
        <taxon>Bacteria</taxon>
        <taxon>Bacillati</taxon>
        <taxon>Actinomycetota</taxon>
        <taxon>Actinomycetes</taxon>
        <taxon>Micromonosporales</taxon>
        <taxon>Micromonosporaceae</taxon>
        <taxon>Actinorhabdospora</taxon>
    </lineage>
</organism>
<evidence type="ECO:0000313" key="2">
    <source>
        <dbReference type="Proteomes" id="UP001165079"/>
    </source>
</evidence>
<keyword evidence="2" id="KW-1185">Reference proteome</keyword>
<dbReference type="AlphaFoldDB" id="A0A9W6SE81"/>
<dbReference type="Proteomes" id="UP001165079">
    <property type="component" value="Unassembled WGS sequence"/>
</dbReference>
<accession>A0A9W6SE81</accession>
<reference evidence="1" key="1">
    <citation type="submission" date="2023-03" db="EMBL/GenBank/DDBJ databases">
        <title>Actinorhabdospora filicis NBRC 111898.</title>
        <authorList>
            <person name="Ichikawa N."/>
            <person name="Sato H."/>
            <person name="Tonouchi N."/>
        </authorList>
    </citation>
    <scope>NUCLEOTIDE SEQUENCE</scope>
    <source>
        <strain evidence="1">NBRC 111898</strain>
    </source>
</reference>
<dbReference type="EMBL" id="BSTX01000001">
    <property type="protein sequence ID" value="GLZ75595.1"/>
    <property type="molecule type" value="Genomic_DNA"/>
</dbReference>
<protein>
    <submittedName>
        <fullName evidence="1">Uncharacterized protein</fullName>
    </submittedName>
</protein>
<dbReference type="RefSeq" id="WP_285660838.1">
    <property type="nucleotide sequence ID" value="NZ_BSTX01000001.1"/>
</dbReference>
<sequence>MEGEERRAMIVHLLPADDADPDAVAKLAADLAWPCLDASPPPPPGAVAQGAWAAGDGTVVSCAEHTLLGTRLVAVDGDETVAAVIRAAVPTVDAAEVLAVLADEDAGAVALIRAVRQLATLRLVSDVPGGALERLAGHPNAHVRRALRMIG</sequence>
<name>A0A9W6SE81_9ACTN</name>